<proteinExistence type="inferred from homology"/>
<dbReference type="InterPro" id="IPR015943">
    <property type="entry name" value="WD40/YVTN_repeat-like_dom_sf"/>
</dbReference>
<organism evidence="11 12">
    <name type="scientific">Batillaria attramentaria</name>
    <dbReference type="NCBI Taxonomy" id="370345"/>
    <lineage>
        <taxon>Eukaryota</taxon>
        <taxon>Metazoa</taxon>
        <taxon>Spiralia</taxon>
        <taxon>Lophotrochozoa</taxon>
        <taxon>Mollusca</taxon>
        <taxon>Gastropoda</taxon>
        <taxon>Caenogastropoda</taxon>
        <taxon>Sorbeoconcha</taxon>
        <taxon>Cerithioidea</taxon>
        <taxon>Batillariidae</taxon>
        <taxon>Batillaria</taxon>
    </lineage>
</organism>
<sequence>MSAVCMMEYELNPGPKIRVQTSSRHHIDGVGAASCPHVIRMLCMIWKTAEKERDLEFQDAISADRRGSTVTARYLRCHLESHARRKLVSTIRGSEGVWIVNGPPGHDPTPKHTCDQSKTCRALSYSPDGRLFAWANADCVYIMDTSTFTVTQQLQQTRVSDMIFSPQGNVLATWGAYYTDRDGKGGQPNLILWDSATGAVRKALIQKKQIGWEPQWSADEGICGRNVNNELHFYENNDYESIKNKLHLQKVAGFSIAQGPAPYAISAYVAGSKGQPSYVRVYKYPDLGGQTAALANKSFYKADRVNMFWNITGTCLVILTSTESSDSSYYGEQGLHYITKKGPIYSVMWSPKNTEFCVVYGYMPSKATLFNLKCEPIFDFGTGPRNHCFYNPHGNNILLGQQKEITRFKASDTTSFSWSPDGEHILTATTSPRLRVGNGYKLWHYTGSLLANVPTTAEQELWGVQWQPAPPGVFPEKPVQYKVAEPGLASPENKKTEAYRPPQARGTNTPTTKLHEYEPASNLKQAQASAGIDVAGEEDGGAAASIKPMSLQTTQPPAAGATTGDPETDKKIRNLRKKLQAIEKLKEQQSAGKQLELNQLEKLKTEAALLKELEELEIG</sequence>
<feature type="region of interest" description="Disordered" evidence="9">
    <location>
        <begin position="547"/>
        <end position="571"/>
    </location>
</feature>
<keyword evidence="4" id="KW-0396">Initiation factor</keyword>
<feature type="domain" description="Translation initiation factor beta propellor-like" evidence="10">
    <location>
        <begin position="297"/>
        <end position="462"/>
    </location>
</feature>
<name>A0ABD0JRA8_9CAEN</name>
<evidence type="ECO:0000256" key="9">
    <source>
        <dbReference type="SAM" id="MobiDB-lite"/>
    </source>
</evidence>
<gene>
    <name evidence="11" type="ORF">BaRGS_00031619</name>
</gene>
<evidence type="ECO:0000256" key="8">
    <source>
        <dbReference type="ARBA" id="ARBA00022917"/>
    </source>
</evidence>
<evidence type="ECO:0000256" key="5">
    <source>
        <dbReference type="ARBA" id="ARBA00022574"/>
    </source>
</evidence>
<evidence type="ECO:0000313" key="12">
    <source>
        <dbReference type="Proteomes" id="UP001519460"/>
    </source>
</evidence>
<dbReference type="GO" id="GO:0006417">
    <property type="term" value="P:regulation of translation"/>
    <property type="evidence" value="ECO:0007669"/>
    <property type="project" value="UniProtKB-KW"/>
</dbReference>
<dbReference type="InterPro" id="IPR001680">
    <property type="entry name" value="WD40_rpt"/>
</dbReference>
<keyword evidence="7" id="KW-0810">Translation regulation</keyword>
<keyword evidence="8" id="KW-0648">Protein biosynthesis</keyword>
<keyword evidence="5" id="KW-0853">WD repeat</keyword>
<evidence type="ECO:0000256" key="1">
    <source>
        <dbReference type="ARBA" id="ARBA00003993"/>
    </source>
</evidence>
<dbReference type="InterPro" id="IPR013979">
    <property type="entry name" value="TIF_beta_prop-like"/>
</dbReference>
<evidence type="ECO:0000256" key="4">
    <source>
        <dbReference type="ARBA" id="ARBA00022540"/>
    </source>
</evidence>
<accession>A0ABD0JRA8</accession>
<evidence type="ECO:0000259" key="10">
    <source>
        <dbReference type="Pfam" id="PF08662"/>
    </source>
</evidence>
<reference evidence="11 12" key="1">
    <citation type="journal article" date="2023" name="Sci. Data">
        <title>Genome assembly of the Korean intertidal mud-creeper Batillaria attramentaria.</title>
        <authorList>
            <person name="Patra A.K."/>
            <person name="Ho P.T."/>
            <person name="Jun S."/>
            <person name="Lee S.J."/>
            <person name="Kim Y."/>
            <person name="Won Y.J."/>
        </authorList>
    </citation>
    <scope>NUCLEOTIDE SEQUENCE [LARGE SCALE GENOMIC DNA]</scope>
    <source>
        <strain evidence="11">Wonlab-2016</strain>
    </source>
</reference>
<evidence type="ECO:0000256" key="2">
    <source>
        <dbReference type="ARBA" id="ARBA00009573"/>
    </source>
</evidence>
<keyword evidence="12" id="KW-1185">Reference proteome</keyword>
<evidence type="ECO:0000313" key="11">
    <source>
        <dbReference type="EMBL" id="KAK7477133.1"/>
    </source>
</evidence>
<evidence type="ECO:0000256" key="3">
    <source>
        <dbReference type="ARBA" id="ARBA00013819"/>
    </source>
</evidence>
<dbReference type="Proteomes" id="UP001519460">
    <property type="component" value="Unassembled WGS sequence"/>
</dbReference>
<keyword evidence="6" id="KW-0677">Repeat</keyword>
<dbReference type="PANTHER" id="PTHR13227">
    <property type="entry name" value="EUKARYOTIC TRANSLATION INITIATION FACTOR 2A"/>
    <property type="match status" value="1"/>
</dbReference>
<protein>
    <recommendedName>
        <fullName evidence="3">Eukaryotic translation initiation factor 2A</fullName>
    </recommendedName>
</protein>
<dbReference type="PANTHER" id="PTHR13227:SF0">
    <property type="entry name" value="EUKARYOTIC TRANSLATION INITIATION FACTOR 2A"/>
    <property type="match status" value="1"/>
</dbReference>
<dbReference type="AlphaFoldDB" id="A0ABD0JRA8"/>
<dbReference type="SUPFAM" id="SSF82171">
    <property type="entry name" value="DPP6 N-terminal domain-like"/>
    <property type="match status" value="1"/>
</dbReference>
<comment type="caution">
    <text evidence="11">The sequence shown here is derived from an EMBL/GenBank/DDBJ whole genome shotgun (WGS) entry which is preliminary data.</text>
</comment>
<evidence type="ECO:0000256" key="7">
    <source>
        <dbReference type="ARBA" id="ARBA00022845"/>
    </source>
</evidence>
<comment type="function">
    <text evidence="1">Functions in the early steps of protein synthesis of a small number of specific mRNAs. Acts by directing the binding of methionyl-tRNAi to 40S ribosomal subunits. In contrast to the eIF-2 complex, it binds methionyl-tRNAi to 40S subunits in a codon-dependent manner, whereas the eIF-2 complex binds methionyl-tRNAi to 40S subunits in a GTP-dependent manner.</text>
</comment>
<dbReference type="InterPro" id="IPR011387">
    <property type="entry name" value="TIF2A"/>
</dbReference>
<dbReference type="Gene3D" id="2.130.10.10">
    <property type="entry name" value="YVTN repeat-like/Quinoprotein amine dehydrogenase"/>
    <property type="match status" value="2"/>
</dbReference>
<evidence type="ECO:0000256" key="6">
    <source>
        <dbReference type="ARBA" id="ARBA00022737"/>
    </source>
</evidence>
<comment type="similarity">
    <text evidence="2">Belongs to the WD repeat EIF2A family.</text>
</comment>
<dbReference type="Pfam" id="PF08662">
    <property type="entry name" value="eIF2A"/>
    <property type="match status" value="1"/>
</dbReference>
<dbReference type="EMBL" id="JACVVK020000357">
    <property type="protein sequence ID" value="KAK7477133.1"/>
    <property type="molecule type" value="Genomic_DNA"/>
</dbReference>
<feature type="compositionally biased region" description="Low complexity" evidence="9">
    <location>
        <begin position="552"/>
        <end position="564"/>
    </location>
</feature>
<dbReference type="SMART" id="SM00320">
    <property type="entry name" value="WD40"/>
    <property type="match status" value="3"/>
</dbReference>
<feature type="region of interest" description="Disordered" evidence="9">
    <location>
        <begin position="485"/>
        <end position="514"/>
    </location>
</feature>
<dbReference type="GO" id="GO:0003743">
    <property type="term" value="F:translation initiation factor activity"/>
    <property type="evidence" value="ECO:0007669"/>
    <property type="project" value="UniProtKB-KW"/>
</dbReference>